<evidence type="ECO:0000256" key="8">
    <source>
        <dbReference type="ARBA" id="ARBA00023180"/>
    </source>
</evidence>
<feature type="disulfide bond" evidence="9">
    <location>
        <begin position="508"/>
        <end position="517"/>
    </location>
</feature>
<feature type="disulfide bond" evidence="9">
    <location>
        <begin position="460"/>
        <end position="469"/>
    </location>
</feature>
<feature type="disulfide bond" evidence="9">
    <location>
        <begin position="406"/>
        <end position="423"/>
    </location>
</feature>
<protein>
    <submittedName>
        <fullName evidence="13">DgyrCDS7243</fullName>
    </submittedName>
</protein>
<feature type="disulfide bond" evidence="9">
    <location>
        <begin position="567"/>
        <end position="577"/>
    </location>
</feature>
<feature type="domain" description="EGF-like" evidence="11">
    <location>
        <begin position="437"/>
        <end position="470"/>
    </location>
</feature>
<dbReference type="SMART" id="SM00181">
    <property type="entry name" value="EGF"/>
    <property type="match status" value="8"/>
</dbReference>
<feature type="domain" description="EGF-like" evidence="11">
    <location>
        <begin position="397"/>
        <end position="435"/>
    </location>
</feature>
<accession>A0A7I8VQP1</accession>
<dbReference type="FunFam" id="2.10.25.10:FF:000014">
    <property type="entry name" value="Latent-transforming growth factor beta-binding protein 3"/>
    <property type="match status" value="1"/>
</dbReference>
<dbReference type="SMART" id="SM00179">
    <property type="entry name" value="EGF_CA"/>
    <property type="match status" value="5"/>
</dbReference>
<evidence type="ECO:0000256" key="1">
    <source>
        <dbReference type="ARBA" id="ARBA00004613"/>
    </source>
</evidence>
<dbReference type="GO" id="GO:0009986">
    <property type="term" value="C:cell surface"/>
    <property type="evidence" value="ECO:0007669"/>
    <property type="project" value="TreeGrafter"/>
</dbReference>
<evidence type="ECO:0000259" key="12">
    <source>
        <dbReference type="PROSITE" id="PS50948"/>
    </source>
</evidence>
<dbReference type="OrthoDB" id="6090901at2759"/>
<dbReference type="InterPro" id="IPR003609">
    <property type="entry name" value="Pan_app"/>
</dbReference>
<feature type="domain" description="EGF-like" evidence="11">
    <location>
        <begin position="14"/>
        <end position="57"/>
    </location>
</feature>
<evidence type="ECO:0000313" key="14">
    <source>
        <dbReference type="Proteomes" id="UP000549394"/>
    </source>
</evidence>
<feature type="disulfide bond" evidence="9">
    <location>
        <begin position="588"/>
        <end position="597"/>
    </location>
</feature>
<dbReference type="CDD" id="cd00054">
    <property type="entry name" value="EGF_CA"/>
    <property type="match status" value="3"/>
</dbReference>
<feature type="domain" description="Apple" evidence="12">
    <location>
        <begin position="203"/>
        <end position="284"/>
    </location>
</feature>
<feature type="domain" description="EGF-like" evidence="11">
    <location>
        <begin position="520"/>
        <end position="560"/>
    </location>
</feature>
<dbReference type="PROSITE" id="PS50026">
    <property type="entry name" value="EGF_3"/>
    <property type="match status" value="6"/>
</dbReference>
<keyword evidence="7 9" id="KW-1015">Disulfide bond</keyword>
<sequence length="661" mass="74067">MKALELIGKTYYQDINECESELGKKCHFNNGICLNTFGSFSCSCRHGFELISEAICSDVDECSILKNESCPIGEYCFNTIGSFECVTKQRAIKAEKLKKSNLKICPKGTWGKNCSNTCGACKNHLNCNSITGVCKNGCDNGFITKYCNKTSTLLISNKLTKKNSDIRLKRRNKRCHPIYSCHGYGMCIRGECKCMTGYFGSDCRQVSGFYMLEKSWAIDGFRPMSMSTQSLLECRNNCIANNCLAFEFDHFAKGKNCFLIDDYTPSFRENRTVHKWSYIDINECLSNPCRNNGSYCQNLVGSFLCLHNQPRSLVSTSSRNLNVTFPITFTVISNLNPALENPASIEFNEASNDLSKELRDIIEDSLGRSVTIGIASAIEDDSKNKRSKRYASLTNWKILGCELNPCQNGGACLYDAEKQRKECFCPPNYYGSWCQHFESSCSKKCGEKAICRNVGKQCACLPGWTGKYCQERIEDGVCPLLFCGERGVCRKNDFDSKTLSSGQYECLCEDNWTGTNCKWEKAGCLKDPCQNGGTCTVFEVGRILKFQCSCPEGFRGLYCQQDTLNPCKSSECIHGVCKPTGSSYECICKTGYAGRWCEVEENDKWKDTSTSDESTTNMDNIGFWVSLTVLLLVAIGLFAIIVYCLIEFCTLIWGKMQKPSD</sequence>
<comment type="subcellular location">
    <subcellularLocation>
        <location evidence="1">Secreted</location>
    </subcellularLocation>
</comment>
<comment type="caution">
    <text evidence="13">The sequence shown here is derived from an EMBL/GenBank/DDBJ whole genome shotgun (WGS) entry which is preliminary data.</text>
</comment>
<evidence type="ECO:0000259" key="11">
    <source>
        <dbReference type="PROSITE" id="PS50026"/>
    </source>
</evidence>
<evidence type="ECO:0000313" key="13">
    <source>
        <dbReference type="EMBL" id="CAD5118555.1"/>
    </source>
</evidence>
<dbReference type="SUPFAM" id="SSF57196">
    <property type="entry name" value="EGF/Laminin"/>
    <property type="match status" value="5"/>
</dbReference>
<dbReference type="PROSITE" id="PS00010">
    <property type="entry name" value="ASX_HYDROXYL"/>
    <property type="match status" value="1"/>
</dbReference>
<dbReference type="PANTHER" id="PTHR14949:SF56">
    <property type="entry name" value="EGF-LIKE-DOMAIN, MULTIPLE 7"/>
    <property type="match status" value="1"/>
</dbReference>
<comment type="caution">
    <text evidence="9">Lacks conserved residue(s) required for the propagation of feature annotation.</text>
</comment>
<dbReference type="GO" id="GO:0005576">
    <property type="term" value="C:extracellular region"/>
    <property type="evidence" value="ECO:0007669"/>
    <property type="project" value="UniProtKB-SubCell"/>
</dbReference>
<organism evidence="13 14">
    <name type="scientific">Dimorphilus gyrociliatus</name>
    <dbReference type="NCBI Taxonomy" id="2664684"/>
    <lineage>
        <taxon>Eukaryota</taxon>
        <taxon>Metazoa</taxon>
        <taxon>Spiralia</taxon>
        <taxon>Lophotrochozoa</taxon>
        <taxon>Annelida</taxon>
        <taxon>Polychaeta</taxon>
        <taxon>Polychaeta incertae sedis</taxon>
        <taxon>Dinophilidae</taxon>
        <taxon>Dimorphilus</taxon>
    </lineage>
</organism>
<dbReference type="PROSITE" id="PS50948">
    <property type="entry name" value="PAN"/>
    <property type="match status" value="1"/>
</dbReference>
<feature type="disulfide bond" evidence="9">
    <location>
        <begin position="441"/>
        <end position="451"/>
    </location>
</feature>
<dbReference type="AlphaFoldDB" id="A0A7I8VQP1"/>
<evidence type="ECO:0000256" key="10">
    <source>
        <dbReference type="SAM" id="Phobius"/>
    </source>
</evidence>
<evidence type="ECO:0000256" key="3">
    <source>
        <dbReference type="ARBA" id="ARBA00022536"/>
    </source>
</evidence>
<keyword evidence="6" id="KW-0175">Coiled coil</keyword>
<evidence type="ECO:0000256" key="9">
    <source>
        <dbReference type="PROSITE-ProRule" id="PRU00076"/>
    </source>
</evidence>
<evidence type="ECO:0000256" key="2">
    <source>
        <dbReference type="ARBA" id="ARBA00022525"/>
    </source>
</evidence>
<dbReference type="PROSITE" id="PS00022">
    <property type="entry name" value="EGF_1"/>
    <property type="match status" value="5"/>
</dbReference>
<dbReference type="InterPro" id="IPR000152">
    <property type="entry name" value="EGF-type_Asp/Asn_hydroxyl_site"/>
</dbReference>
<feature type="domain" description="EGF-like" evidence="11">
    <location>
        <begin position="474"/>
        <end position="518"/>
    </location>
</feature>
<keyword evidence="3 9" id="KW-0245">EGF-like domain</keyword>
<evidence type="ECO:0000256" key="4">
    <source>
        <dbReference type="ARBA" id="ARBA00022729"/>
    </source>
</evidence>
<dbReference type="PROSITE" id="PS01187">
    <property type="entry name" value="EGF_CA"/>
    <property type="match status" value="1"/>
</dbReference>
<feature type="disulfide bond" evidence="9">
    <location>
        <begin position="425"/>
        <end position="434"/>
    </location>
</feature>
<dbReference type="GO" id="GO:0005509">
    <property type="term" value="F:calcium ion binding"/>
    <property type="evidence" value="ECO:0007669"/>
    <property type="project" value="InterPro"/>
</dbReference>
<reference evidence="13 14" key="1">
    <citation type="submission" date="2020-08" db="EMBL/GenBank/DDBJ databases">
        <authorList>
            <person name="Hejnol A."/>
        </authorList>
    </citation>
    <scope>NUCLEOTIDE SEQUENCE [LARGE SCALE GENOMIC DNA]</scope>
</reference>
<dbReference type="EMBL" id="CAJFCJ010000009">
    <property type="protein sequence ID" value="CAD5118555.1"/>
    <property type="molecule type" value="Genomic_DNA"/>
</dbReference>
<keyword evidence="4" id="KW-0732">Signal</keyword>
<dbReference type="InterPro" id="IPR049883">
    <property type="entry name" value="NOTCH1_EGF-like"/>
</dbReference>
<evidence type="ECO:0000256" key="6">
    <source>
        <dbReference type="ARBA" id="ARBA00023054"/>
    </source>
</evidence>
<keyword evidence="10" id="KW-1133">Transmembrane helix</keyword>
<dbReference type="InterPro" id="IPR000742">
    <property type="entry name" value="EGF"/>
</dbReference>
<dbReference type="Gene3D" id="2.10.25.10">
    <property type="entry name" value="Laminin"/>
    <property type="match status" value="7"/>
</dbReference>
<dbReference type="Pfam" id="PF00008">
    <property type="entry name" value="EGF"/>
    <property type="match status" value="2"/>
</dbReference>
<dbReference type="InterPro" id="IPR050969">
    <property type="entry name" value="Dev_Signal_Modulators"/>
</dbReference>
<dbReference type="PROSITE" id="PS01186">
    <property type="entry name" value="EGF_2"/>
    <property type="match status" value="4"/>
</dbReference>
<keyword evidence="10" id="KW-0472">Membrane</keyword>
<dbReference type="FunFam" id="2.10.25.10:FF:000173">
    <property type="entry name" value="Neurogenic locus notch protein 2"/>
    <property type="match status" value="1"/>
</dbReference>
<keyword evidence="5" id="KW-0677">Repeat</keyword>
<keyword evidence="8" id="KW-0325">Glycoprotein</keyword>
<dbReference type="InterPro" id="IPR001881">
    <property type="entry name" value="EGF-like_Ca-bd_dom"/>
</dbReference>
<feature type="transmembrane region" description="Helical" evidence="10">
    <location>
        <begin position="621"/>
        <end position="646"/>
    </location>
</feature>
<keyword evidence="2" id="KW-0964">Secreted</keyword>
<dbReference type="GO" id="GO:0005102">
    <property type="term" value="F:signaling receptor binding"/>
    <property type="evidence" value="ECO:0007669"/>
    <property type="project" value="TreeGrafter"/>
</dbReference>
<name>A0A7I8VQP1_9ANNE</name>
<dbReference type="Proteomes" id="UP000549394">
    <property type="component" value="Unassembled WGS sequence"/>
</dbReference>
<dbReference type="PANTHER" id="PTHR14949">
    <property type="entry name" value="EGF-LIKE-DOMAIN, MULTIPLE 7, 8"/>
    <property type="match status" value="1"/>
</dbReference>
<keyword evidence="14" id="KW-1185">Reference proteome</keyword>
<proteinExistence type="predicted"/>
<evidence type="ECO:0000256" key="5">
    <source>
        <dbReference type="ARBA" id="ARBA00022737"/>
    </source>
</evidence>
<feature type="domain" description="EGF-like" evidence="11">
    <location>
        <begin position="563"/>
        <end position="598"/>
    </location>
</feature>
<gene>
    <name evidence="13" type="ORF">DGYR_LOCUS6912</name>
</gene>
<evidence type="ECO:0000256" key="7">
    <source>
        <dbReference type="ARBA" id="ARBA00023157"/>
    </source>
</evidence>
<feature type="disulfide bond" evidence="9">
    <location>
        <begin position="550"/>
        <end position="559"/>
    </location>
</feature>
<dbReference type="InterPro" id="IPR018097">
    <property type="entry name" value="EGF_Ca-bd_CS"/>
</dbReference>
<keyword evidence="10" id="KW-0812">Transmembrane</keyword>
<dbReference type="Pfam" id="PF07645">
    <property type="entry name" value="EGF_CA"/>
    <property type="match status" value="3"/>
</dbReference>